<feature type="region of interest" description="Disordered" evidence="10">
    <location>
        <begin position="58"/>
        <end position="171"/>
    </location>
</feature>
<feature type="transmembrane region" description="Helical" evidence="11">
    <location>
        <begin position="535"/>
        <end position="554"/>
    </location>
</feature>
<dbReference type="GO" id="GO:0005886">
    <property type="term" value="C:plasma membrane"/>
    <property type="evidence" value="ECO:0007669"/>
    <property type="project" value="UniProtKB-UniRule"/>
</dbReference>
<name>A0ABD3B8N2_9LAMI</name>
<keyword evidence="7 9" id="KW-0472">Membrane</keyword>
<evidence type="ECO:0000256" key="4">
    <source>
        <dbReference type="ARBA" id="ARBA00022692"/>
    </source>
</evidence>
<evidence type="ECO:0000256" key="9">
    <source>
        <dbReference type="PIRNR" id="PIRNR017209"/>
    </source>
</evidence>
<evidence type="ECO:0000256" key="6">
    <source>
        <dbReference type="ARBA" id="ARBA00023065"/>
    </source>
</evidence>
<feature type="transmembrane region" description="Helical" evidence="11">
    <location>
        <begin position="276"/>
        <end position="294"/>
    </location>
</feature>
<dbReference type="GO" id="GO:0050982">
    <property type="term" value="P:detection of mechanical stimulus"/>
    <property type="evidence" value="ECO:0007669"/>
    <property type="project" value="UniProtKB-ARBA"/>
</dbReference>
<evidence type="ECO:0000313" key="14">
    <source>
        <dbReference type="Proteomes" id="UP001632038"/>
    </source>
</evidence>
<keyword evidence="5 11" id="KW-1133">Transmembrane helix</keyword>
<dbReference type="PANTHER" id="PTHR31618:SF7">
    <property type="entry name" value="MECHANOSENSITIVE ION CHANNEL PROTEIN"/>
    <property type="match status" value="1"/>
</dbReference>
<feature type="compositionally biased region" description="Low complexity" evidence="10">
    <location>
        <begin position="64"/>
        <end position="77"/>
    </location>
</feature>
<dbReference type="Proteomes" id="UP001632038">
    <property type="component" value="Unassembled WGS sequence"/>
</dbReference>
<evidence type="ECO:0000256" key="1">
    <source>
        <dbReference type="ARBA" id="ARBA00004141"/>
    </source>
</evidence>
<dbReference type="EMBL" id="JAVIJP010000161">
    <property type="protein sequence ID" value="KAL3613270.1"/>
    <property type="molecule type" value="Genomic_DNA"/>
</dbReference>
<dbReference type="FunFam" id="2.30.30.60:FF:000003">
    <property type="entry name" value="Predicted mechanosensitive ion channel"/>
    <property type="match status" value="1"/>
</dbReference>
<evidence type="ECO:0000313" key="13">
    <source>
        <dbReference type="EMBL" id="KAL3613270.1"/>
    </source>
</evidence>
<evidence type="ECO:0000256" key="11">
    <source>
        <dbReference type="SAM" id="Phobius"/>
    </source>
</evidence>
<dbReference type="Pfam" id="PF00924">
    <property type="entry name" value="MS_channel_2nd"/>
    <property type="match status" value="1"/>
</dbReference>
<evidence type="ECO:0000256" key="8">
    <source>
        <dbReference type="ARBA" id="ARBA00023303"/>
    </source>
</evidence>
<dbReference type="PANTHER" id="PTHR31618">
    <property type="entry name" value="MECHANOSENSITIVE ION CHANNEL PROTEIN 5"/>
    <property type="match status" value="1"/>
</dbReference>
<dbReference type="SUPFAM" id="SSF50182">
    <property type="entry name" value="Sm-like ribonucleoproteins"/>
    <property type="match status" value="1"/>
</dbReference>
<organism evidence="13 14">
    <name type="scientific">Castilleja foliolosa</name>
    <dbReference type="NCBI Taxonomy" id="1961234"/>
    <lineage>
        <taxon>Eukaryota</taxon>
        <taxon>Viridiplantae</taxon>
        <taxon>Streptophyta</taxon>
        <taxon>Embryophyta</taxon>
        <taxon>Tracheophyta</taxon>
        <taxon>Spermatophyta</taxon>
        <taxon>Magnoliopsida</taxon>
        <taxon>eudicotyledons</taxon>
        <taxon>Gunneridae</taxon>
        <taxon>Pentapetalae</taxon>
        <taxon>asterids</taxon>
        <taxon>lamiids</taxon>
        <taxon>Lamiales</taxon>
        <taxon>Orobanchaceae</taxon>
        <taxon>Pedicularideae</taxon>
        <taxon>Castillejinae</taxon>
        <taxon>Castilleja</taxon>
    </lineage>
</organism>
<keyword evidence="8" id="KW-0407">Ion channel</keyword>
<dbReference type="InterPro" id="IPR023408">
    <property type="entry name" value="MscS_beta-dom_sf"/>
</dbReference>
<dbReference type="InterPro" id="IPR016688">
    <property type="entry name" value="MscS-like_plants/fungi"/>
</dbReference>
<feature type="domain" description="Mechanosensitive ion channel MscS" evidence="12">
    <location>
        <begin position="580"/>
        <end position="647"/>
    </location>
</feature>
<evidence type="ECO:0000256" key="5">
    <source>
        <dbReference type="ARBA" id="ARBA00022989"/>
    </source>
</evidence>
<dbReference type="PIRSF" id="PIRSF017209">
    <property type="entry name" value="Memb_At2g17000_prd"/>
    <property type="match status" value="1"/>
</dbReference>
<gene>
    <name evidence="13" type="ORF">CASFOL_042893</name>
</gene>
<comment type="similarity">
    <text evidence="2 9">Belongs to the MscS (TC 1.A.23) family.</text>
</comment>
<keyword evidence="4 11" id="KW-0812">Transmembrane</keyword>
<comment type="caution">
    <text evidence="13">The sequence shown here is derived from an EMBL/GenBank/DDBJ whole genome shotgun (WGS) entry which is preliminary data.</text>
</comment>
<feature type="transmembrane region" description="Helical" evidence="11">
    <location>
        <begin position="560"/>
        <end position="578"/>
    </location>
</feature>
<keyword evidence="6" id="KW-0406">Ion transport</keyword>
<protein>
    <recommendedName>
        <fullName evidence="9">Mechanosensitive ion channel protein</fullName>
    </recommendedName>
</protein>
<evidence type="ECO:0000256" key="3">
    <source>
        <dbReference type="ARBA" id="ARBA00022448"/>
    </source>
</evidence>
<evidence type="ECO:0000256" key="2">
    <source>
        <dbReference type="ARBA" id="ARBA00008017"/>
    </source>
</evidence>
<dbReference type="GO" id="GO:0008381">
    <property type="term" value="F:mechanosensitive monoatomic ion channel activity"/>
    <property type="evidence" value="ECO:0007669"/>
    <property type="project" value="UniProtKB-ARBA"/>
</dbReference>
<dbReference type="InterPro" id="IPR006685">
    <property type="entry name" value="MscS_channel_2nd"/>
</dbReference>
<feature type="transmembrane region" description="Helical" evidence="11">
    <location>
        <begin position="306"/>
        <end position="326"/>
    </location>
</feature>
<dbReference type="Gene3D" id="2.30.30.60">
    <property type="match status" value="1"/>
</dbReference>
<feature type="compositionally biased region" description="Polar residues" evidence="10">
    <location>
        <begin position="114"/>
        <end position="149"/>
    </location>
</feature>
<accession>A0ABD3B8N2</accession>
<keyword evidence="14" id="KW-1185">Reference proteome</keyword>
<evidence type="ECO:0000259" key="12">
    <source>
        <dbReference type="Pfam" id="PF00924"/>
    </source>
</evidence>
<comment type="subcellular location">
    <subcellularLocation>
        <location evidence="1">Membrane</location>
        <topology evidence="1">Multi-pass membrane protein</topology>
    </subcellularLocation>
</comment>
<dbReference type="InterPro" id="IPR010920">
    <property type="entry name" value="LSM_dom_sf"/>
</dbReference>
<sequence length="799" mass="89712">MESEISLREKAGNYDVVVDVHSPRSEEPSGKSPDFQEYAANEVSRVQMNLFTSNPVQVTIPNQTTTPSSPVITPTPILGTLVKPPLGPTTMRQRTLTKSAYSKPKSRIVEPQYPTKSPAEQNATQSKSPVLTSPNNRANTNATPKTSAPITPRTPLMASVGGDVDDDDEDEDVYKPETLKINKKKRGMKVKVMVIFEWIVFLSIMTLLILSKTVRKLHHTEYWSLALWKWCVLVLVIFCGRLFTEWFSSTLVFLIEKNFLLKKKVLYFLFGLKKSVRIVIWLALILLAWGLLINRGVRRSDETSRILNYITRGIVSTLVGAVMWMAKTLFVKIVASSFHVRTYFDRIQESIFHQYILQALSGSPVVENDSSRLSGKLSFKKGTAAGKDQTKGEVINVDKLYKMRREKVSAWTMGGLIKVIRNSELPTISEVLDDSVEEDDSGGQKVITSEVEAREAANRIFRNVAKHGHKYIDEEDLLLFMPKEEVDNAFPLFEGASESRRIKRSSFRNWVVKAYNDRKCLAVSLKDAKTAIEELNKIASVIILILIIIIWLLLMEITTTTVLVFISSQLLLAVFMFGNSLRSMFESVIFVFAVHPFDVGDRCVIDGVQMIVDEMNILTTIFLKPDNEKVYYPNSVLATKAISNFNRSPEMMGDAVEFAVDFKTSAEIIAALKAKIKGKPGMKLDVLGTDCVGRISALTYGPDTSPKLYLESKPQHWSPSHSVHVKEIIDVNKMLMALYVTHTINFQHAGDRGDRRSDLVLALKNIFEELGIRYSLLPQEVQISYVGGAMPPHFAGGAR</sequence>
<feature type="compositionally biased region" description="Polar residues" evidence="10">
    <location>
        <begin position="90"/>
        <end position="100"/>
    </location>
</feature>
<dbReference type="AlphaFoldDB" id="A0ABD3B8N2"/>
<feature type="transmembrane region" description="Helical" evidence="11">
    <location>
        <begin position="190"/>
        <end position="210"/>
    </location>
</feature>
<keyword evidence="3" id="KW-0813">Transport</keyword>
<evidence type="ECO:0000256" key="10">
    <source>
        <dbReference type="SAM" id="MobiDB-lite"/>
    </source>
</evidence>
<reference evidence="14" key="1">
    <citation type="journal article" date="2024" name="IScience">
        <title>Strigolactones Initiate the Formation of Haustorium-like Structures in Castilleja.</title>
        <authorList>
            <person name="Buerger M."/>
            <person name="Peterson D."/>
            <person name="Chory J."/>
        </authorList>
    </citation>
    <scope>NUCLEOTIDE SEQUENCE [LARGE SCALE GENOMIC DNA]</scope>
</reference>
<evidence type="ECO:0000256" key="7">
    <source>
        <dbReference type="ARBA" id="ARBA00023136"/>
    </source>
</evidence>
<feature type="transmembrane region" description="Helical" evidence="11">
    <location>
        <begin position="230"/>
        <end position="255"/>
    </location>
</feature>
<proteinExistence type="inferred from homology"/>